<evidence type="ECO:0000259" key="4">
    <source>
        <dbReference type="Pfam" id="PF02223"/>
    </source>
</evidence>
<evidence type="ECO:0000313" key="6">
    <source>
        <dbReference type="Proteomes" id="UP000233517"/>
    </source>
</evidence>
<dbReference type="GO" id="GO:0004798">
    <property type="term" value="F:dTMP kinase activity"/>
    <property type="evidence" value="ECO:0007669"/>
    <property type="project" value="TreeGrafter"/>
</dbReference>
<evidence type="ECO:0000313" key="5">
    <source>
        <dbReference type="EMBL" id="PKM91667.1"/>
    </source>
</evidence>
<comment type="similarity">
    <text evidence="1">Belongs to the thymidylate kinase family.</text>
</comment>
<dbReference type="GO" id="GO:0005737">
    <property type="term" value="C:cytoplasm"/>
    <property type="evidence" value="ECO:0007669"/>
    <property type="project" value="TreeGrafter"/>
</dbReference>
<dbReference type="EMBL" id="PHAI01000001">
    <property type="protein sequence ID" value="PKM91667.1"/>
    <property type="molecule type" value="Genomic_DNA"/>
</dbReference>
<dbReference type="GO" id="GO:0006235">
    <property type="term" value="P:dTTP biosynthetic process"/>
    <property type="evidence" value="ECO:0007669"/>
    <property type="project" value="TreeGrafter"/>
</dbReference>
<dbReference type="SUPFAM" id="SSF52540">
    <property type="entry name" value="P-loop containing nucleoside triphosphate hydrolases"/>
    <property type="match status" value="1"/>
</dbReference>
<dbReference type="GO" id="GO:0005524">
    <property type="term" value="F:ATP binding"/>
    <property type="evidence" value="ECO:0007669"/>
    <property type="project" value="UniProtKB-KW"/>
</dbReference>
<name>A0A2N2EAB4_9BACT</name>
<sequence>MPIKKGKLIVFYGTNNLGKSTQAKILIDKLEEKNIVAEYLKYPIYGLAPSGPALNNYLRNGNPHNLSAREAQIIYCLNRTQYQKTLEEKLNEGINIIAEDYTGTGIAWGVGAGVEQNFLEEINNHLLKEDIALLFDGERFKEAVEKNHKHEQDDEFSQKVRQIHLNLAKKYNWDIINANLSVEEIAEIIFEKIKTIL</sequence>
<proteinExistence type="inferred from homology"/>
<protein>
    <recommendedName>
        <fullName evidence="4">Thymidylate kinase-like domain-containing protein</fullName>
    </recommendedName>
</protein>
<keyword evidence="2" id="KW-0547">Nucleotide-binding</keyword>
<evidence type="ECO:0000256" key="1">
    <source>
        <dbReference type="ARBA" id="ARBA00009776"/>
    </source>
</evidence>
<accession>A0A2N2EAB4</accession>
<dbReference type="Proteomes" id="UP000233517">
    <property type="component" value="Unassembled WGS sequence"/>
</dbReference>
<dbReference type="Pfam" id="PF02223">
    <property type="entry name" value="Thymidylate_kin"/>
    <property type="match status" value="1"/>
</dbReference>
<dbReference type="GO" id="GO:0006227">
    <property type="term" value="P:dUDP biosynthetic process"/>
    <property type="evidence" value="ECO:0007669"/>
    <property type="project" value="TreeGrafter"/>
</dbReference>
<comment type="caution">
    <text evidence="5">The sequence shown here is derived from an EMBL/GenBank/DDBJ whole genome shotgun (WGS) entry which is preliminary data.</text>
</comment>
<dbReference type="InterPro" id="IPR027417">
    <property type="entry name" value="P-loop_NTPase"/>
</dbReference>
<organism evidence="5 6">
    <name type="scientific">Candidatus Falkowbacteria bacterium HGW-Falkowbacteria-1</name>
    <dbReference type="NCBI Taxonomy" id="2013768"/>
    <lineage>
        <taxon>Bacteria</taxon>
        <taxon>Candidatus Falkowiibacteriota</taxon>
    </lineage>
</organism>
<feature type="domain" description="Thymidylate kinase-like" evidence="4">
    <location>
        <begin position="13"/>
        <end position="187"/>
    </location>
</feature>
<evidence type="ECO:0000256" key="3">
    <source>
        <dbReference type="ARBA" id="ARBA00022840"/>
    </source>
</evidence>
<dbReference type="PANTHER" id="PTHR10344:SF4">
    <property type="entry name" value="UMP-CMP KINASE 2, MITOCHONDRIAL"/>
    <property type="match status" value="1"/>
</dbReference>
<evidence type="ECO:0000256" key="2">
    <source>
        <dbReference type="ARBA" id="ARBA00022741"/>
    </source>
</evidence>
<dbReference type="PANTHER" id="PTHR10344">
    <property type="entry name" value="THYMIDYLATE KINASE"/>
    <property type="match status" value="1"/>
</dbReference>
<gene>
    <name evidence="5" type="ORF">CVU82_00450</name>
</gene>
<dbReference type="GO" id="GO:0006233">
    <property type="term" value="P:dTDP biosynthetic process"/>
    <property type="evidence" value="ECO:0007669"/>
    <property type="project" value="TreeGrafter"/>
</dbReference>
<reference evidence="5 6" key="1">
    <citation type="journal article" date="2017" name="ISME J.">
        <title>Potential for microbial H2 and metal transformations associated with novel bacteria and archaea in deep terrestrial subsurface sediments.</title>
        <authorList>
            <person name="Hernsdorf A.W."/>
            <person name="Amano Y."/>
            <person name="Miyakawa K."/>
            <person name="Ise K."/>
            <person name="Suzuki Y."/>
            <person name="Anantharaman K."/>
            <person name="Probst A."/>
            <person name="Burstein D."/>
            <person name="Thomas B.C."/>
            <person name="Banfield J.F."/>
        </authorList>
    </citation>
    <scope>NUCLEOTIDE SEQUENCE [LARGE SCALE GENOMIC DNA]</scope>
    <source>
        <strain evidence="5">HGW-Falkowbacteria-1</strain>
    </source>
</reference>
<dbReference type="AlphaFoldDB" id="A0A2N2EAB4"/>
<dbReference type="Gene3D" id="3.40.50.300">
    <property type="entry name" value="P-loop containing nucleotide triphosphate hydrolases"/>
    <property type="match status" value="1"/>
</dbReference>
<dbReference type="InterPro" id="IPR039430">
    <property type="entry name" value="Thymidylate_kin-like_dom"/>
</dbReference>
<keyword evidence="3" id="KW-0067">ATP-binding</keyword>